<feature type="transmembrane region" description="Helical" evidence="6">
    <location>
        <begin position="43"/>
        <end position="65"/>
    </location>
</feature>
<name>A0ABS8PDK2_9PSEU</name>
<feature type="domain" description="ABC transmembrane type-1" evidence="7">
    <location>
        <begin position="39"/>
        <end position="218"/>
    </location>
</feature>
<accession>A0ABS8PDK2</accession>
<evidence type="ECO:0000259" key="7">
    <source>
        <dbReference type="PROSITE" id="PS50928"/>
    </source>
</evidence>
<dbReference type="Proteomes" id="UP001199469">
    <property type="component" value="Unassembled WGS sequence"/>
</dbReference>
<dbReference type="CDD" id="cd06261">
    <property type="entry name" value="TM_PBP2"/>
    <property type="match status" value="1"/>
</dbReference>
<dbReference type="Pfam" id="PF00528">
    <property type="entry name" value="BPD_transp_1"/>
    <property type="match status" value="1"/>
</dbReference>
<dbReference type="InterPro" id="IPR000515">
    <property type="entry name" value="MetI-like"/>
</dbReference>
<dbReference type="EMBL" id="JAJNDB010000005">
    <property type="protein sequence ID" value="MCD2195982.1"/>
    <property type="molecule type" value="Genomic_DNA"/>
</dbReference>
<evidence type="ECO:0000256" key="3">
    <source>
        <dbReference type="ARBA" id="ARBA00022692"/>
    </source>
</evidence>
<keyword evidence="2 6" id="KW-0813">Transport</keyword>
<dbReference type="PANTHER" id="PTHR30177:SF4">
    <property type="entry name" value="OSMOPROTECTANT IMPORT PERMEASE PROTEIN OSMW"/>
    <property type="match status" value="1"/>
</dbReference>
<keyword evidence="5 6" id="KW-0472">Membrane</keyword>
<dbReference type="SUPFAM" id="SSF161098">
    <property type="entry name" value="MetI-like"/>
    <property type="match status" value="1"/>
</dbReference>
<evidence type="ECO:0000313" key="8">
    <source>
        <dbReference type="EMBL" id="MCD2195982.1"/>
    </source>
</evidence>
<feature type="transmembrane region" description="Helical" evidence="6">
    <location>
        <begin position="200"/>
        <end position="225"/>
    </location>
</feature>
<feature type="transmembrane region" description="Helical" evidence="6">
    <location>
        <begin position="72"/>
        <end position="93"/>
    </location>
</feature>
<sequence>MGEPTQVIPVFSGPQCAPSNPFCWDWITANWSSILGPSLVQHIYITLIAVVVGLVISVAAALFAFSRNWFAGGFLAFSTFLYTIPSLAFFLMFVPITGLSLTTIEIGLTSYTLLLLFRNTLTGLRTVPRSAVEAAEGMGLTPQQILFRIRLPLALPSIMAGVRIAAVTVISLATIAASVAPLGLGKPIFDAIHTLFDTELVAAALLTIALALVTDVIVVGLQYLVTPWTRVRR</sequence>
<keyword evidence="9" id="KW-1185">Reference proteome</keyword>
<comment type="subcellular location">
    <subcellularLocation>
        <location evidence="6">Cell membrane</location>
        <topology evidence="6">Multi-pass membrane protein</topology>
    </subcellularLocation>
    <subcellularLocation>
        <location evidence="1">Membrane</location>
        <topology evidence="1">Multi-pass membrane protein</topology>
    </subcellularLocation>
</comment>
<dbReference type="PROSITE" id="PS50928">
    <property type="entry name" value="ABC_TM1"/>
    <property type="match status" value="1"/>
</dbReference>
<evidence type="ECO:0000256" key="6">
    <source>
        <dbReference type="RuleBase" id="RU363032"/>
    </source>
</evidence>
<organism evidence="8 9">
    <name type="scientific">Actinomycetospora endophytica</name>
    <dbReference type="NCBI Taxonomy" id="2291215"/>
    <lineage>
        <taxon>Bacteria</taxon>
        <taxon>Bacillati</taxon>
        <taxon>Actinomycetota</taxon>
        <taxon>Actinomycetes</taxon>
        <taxon>Pseudonocardiales</taxon>
        <taxon>Pseudonocardiaceae</taxon>
        <taxon>Actinomycetospora</taxon>
    </lineage>
</organism>
<dbReference type="PANTHER" id="PTHR30177">
    <property type="entry name" value="GLYCINE BETAINE/L-PROLINE TRANSPORT SYSTEM PERMEASE PROTEIN PROW"/>
    <property type="match status" value="1"/>
</dbReference>
<dbReference type="Gene3D" id="1.10.3720.10">
    <property type="entry name" value="MetI-like"/>
    <property type="match status" value="1"/>
</dbReference>
<comment type="similarity">
    <text evidence="6">Belongs to the binding-protein-dependent transport system permease family.</text>
</comment>
<keyword evidence="3 6" id="KW-0812">Transmembrane</keyword>
<evidence type="ECO:0000313" key="9">
    <source>
        <dbReference type="Proteomes" id="UP001199469"/>
    </source>
</evidence>
<feature type="transmembrane region" description="Helical" evidence="6">
    <location>
        <begin position="153"/>
        <end position="180"/>
    </location>
</feature>
<evidence type="ECO:0000256" key="1">
    <source>
        <dbReference type="ARBA" id="ARBA00004141"/>
    </source>
</evidence>
<evidence type="ECO:0000256" key="5">
    <source>
        <dbReference type="ARBA" id="ARBA00023136"/>
    </source>
</evidence>
<dbReference type="InterPro" id="IPR051204">
    <property type="entry name" value="ABC_transp_perm/SBD"/>
</dbReference>
<reference evidence="8 9" key="1">
    <citation type="submission" date="2021-11" db="EMBL/GenBank/DDBJ databases">
        <title>Draft genome sequence of Actinomycetospora sp. SF1 isolated from the rhizosphere soil.</title>
        <authorList>
            <person name="Duangmal K."/>
            <person name="Chantavorakit T."/>
        </authorList>
    </citation>
    <scope>NUCLEOTIDE SEQUENCE [LARGE SCALE GENOMIC DNA]</scope>
    <source>
        <strain evidence="8 9">TBRC 5722</strain>
    </source>
</reference>
<evidence type="ECO:0000256" key="2">
    <source>
        <dbReference type="ARBA" id="ARBA00022448"/>
    </source>
</evidence>
<protein>
    <submittedName>
        <fullName evidence="8">ABC transporter permease</fullName>
    </submittedName>
</protein>
<feature type="transmembrane region" description="Helical" evidence="6">
    <location>
        <begin position="99"/>
        <end position="117"/>
    </location>
</feature>
<dbReference type="InterPro" id="IPR035906">
    <property type="entry name" value="MetI-like_sf"/>
</dbReference>
<keyword evidence="4 6" id="KW-1133">Transmembrane helix</keyword>
<proteinExistence type="inferred from homology"/>
<evidence type="ECO:0000256" key="4">
    <source>
        <dbReference type="ARBA" id="ARBA00022989"/>
    </source>
</evidence>
<gene>
    <name evidence="8" type="ORF">LQ327_21665</name>
</gene>
<comment type="caution">
    <text evidence="8">The sequence shown here is derived from an EMBL/GenBank/DDBJ whole genome shotgun (WGS) entry which is preliminary data.</text>
</comment>
<dbReference type="RefSeq" id="WP_230737841.1">
    <property type="nucleotide sequence ID" value="NZ_JAJNDB010000005.1"/>
</dbReference>